<dbReference type="GO" id="GO:0006694">
    <property type="term" value="P:steroid biosynthetic process"/>
    <property type="evidence" value="ECO:0007669"/>
    <property type="project" value="InterPro"/>
</dbReference>
<dbReference type="Gene3D" id="3.40.50.720">
    <property type="entry name" value="NAD(P)-binding Rossmann-like Domain"/>
    <property type="match status" value="1"/>
</dbReference>
<dbReference type="InterPro" id="IPR036291">
    <property type="entry name" value="NAD(P)-bd_dom_sf"/>
</dbReference>
<evidence type="ECO:0000256" key="1">
    <source>
        <dbReference type="ARBA" id="ARBA00023002"/>
    </source>
</evidence>
<dbReference type="InterPro" id="IPR050425">
    <property type="entry name" value="NAD(P)_dehydrat-like"/>
</dbReference>
<dbReference type="Proteomes" id="UP000297299">
    <property type="component" value="Unassembled WGS sequence"/>
</dbReference>
<evidence type="ECO:0000313" key="4">
    <source>
        <dbReference type="EMBL" id="TEY35507.1"/>
    </source>
</evidence>
<dbReference type="OrthoDB" id="2735536at2759"/>
<keyword evidence="1" id="KW-0560">Oxidoreductase</keyword>
<dbReference type="PANTHER" id="PTHR10366:SF812">
    <property type="entry name" value="VPS9 DOMAIN-CONTAINING PROTEIN"/>
    <property type="match status" value="1"/>
</dbReference>
<dbReference type="EMBL" id="PHWZ01000583">
    <property type="protein sequence ID" value="TEY35507.1"/>
    <property type="molecule type" value="Genomic_DNA"/>
</dbReference>
<name>A0A4Y8CJ85_9HELO</name>
<reference evidence="4 5" key="1">
    <citation type="submission" date="2017-11" db="EMBL/GenBank/DDBJ databases">
        <title>Comparative genomics of Botrytis spp.</title>
        <authorList>
            <person name="Valero-Jimenez C.A."/>
            <person name="Tapia P."/>
            <person name="Veloso J."/>
            <person name="Silva-Moreno E."/>
            <person name="Staats M."/>
            <person name="Valdes J.H."/>
            <person name="Van Kan J.A.L."/>
        </authorList>
    </citation>
    <scope>NUCLEOTIDE SEQUENCE [LARGE SCALE GENOMIC DNA]</scope>
    <source>
        <strain evidence="4 5">MUCL2830</strain>
    </source>
</reference>
<dbReference type="Pfam" id="PF01073">
    <property type="entry name" value="3Beta_HSD"/>
    <property type="match status" value="1"/>
</dbReference>
<dbReference type="SUPFAM" id="SSF51735">
    <property type="entry name" value="NAD(P)-binding Rossmann-fold domains"/>
    <property type="match status" value="1"/>
</dbReference>
<protein>
    <recommendedName>
        <fullName evidence="3">3-beta hydroxysteroid dehydrogenase/isomerase domain-containing protein</fullName>
    </recommendedName>
</protein>
<gene>
    <name evidence="4" type="ORF">BOTCAL_0586g00020</name>
</gene>
<comment type="caution">
    <text evidence="4">The sequence shown here is derived from an EMBL/GenBank/DDBJ whole genome shotgun (WGS) entry which is preliminary data.</text>
</comment>
<organism evidence="4 5">
    <name type="scientific">Botryotinia calthae</name>
    <dbReference type="NCBI Taxonomy" id="38488"/>
    <lineage>
        <taxon>Eukaryota</taxon>
        <taxon>Fungi</taxon>
        <taxon>Dikarya</taxon>
        <taxon>Ascomycota</taxon>
        <taxon>Pezizomycotina</taxon>
        <taxon>Leotiomycetes</taxon>
        <taxon>Helotiales</taxon>
        <taxon>Sclerotiniaceae</taxon>
        <taxon>Botryotinia</taxon>
    </lineage>
</organism>
<dbReference type="STRING" id="38488.A0A4Y8CJ85"/>
<evidence type="ECO:0000259" key="3">
    <source>
        <dbReference type="Pfam" id="PF01073"/>
    </source>
</evidence>
<dbReference type="InterPro" id="IPR002225">
    <property type="entry name" value="3Beta_OHSteriod_DH/Estase"/>
</dbReference>
<evidence type="ECO:0000313" key="5">
    <source>
        <dbReference type="Proteomes" id="UP000297299"/>
    </source>
</evidence>
<accession>A0A4Y8CJ85</accession>
<proteinExistence type="inferred from homology"/>
<feature type="domain" description="3-beta hydroxysteroid dehydrogenase/isomerase" evidence="3">
    <location>
        <begin position="8"/>
        <end position="266"/>
    </location>
</feature>
<keyword evidence="5" id="KW-1185">Reference proteome</keyword>
<comment type="similarity">
    <text evidence="2">Belongs to the NAD(P)-dependent epimerase/dehydratase family. Dihydroflavonol-4-reductase subfamily.</text>
</comment>
<evidence type="ECO:0000256" key="2">
    <source>
        <dbReference type="ARBA" id="ARBA00023445"/>
    </source>
</evidence>
<dbReference type="GO" id="GO:0016616">
    <property type="term" value="F:oxidoreductase activity, acting on the CH-OH group of donors, NAD or NADP as acceptor"/>
    <property type="evidence" value="ECO:0007669"/>
    <property type="project" value="InterPro"/>
</dbReference>
<sequence length="335" mass="36516">MSSSLVFITGASGFIGASTALAALKAGYRLRISVRKESQIEKLKNVFSEHANSLEFVVIPDITVPGAFSKVLDNVEYILHLASPLAISVDKDKVHGPAIEGTLNIMRDAAKVASIKKVVITSSIVALTPLEGPMDGLVLKEETSLDLSVDPNRDYDEGNDFMTAFKIYHASKLLANQASWEFFRNESPGFALITIHPSVVYGHNLVQQSAGEIEGSTNGILFGSIMNGTHWDFPLLSVYIGDVADAHIKALDPTLESSSSYLVSGEPMSWKDVVEVVQKDYPTVPYKLVPSINPNMAKIDTSKAEKELGLRLAKPEKFIKEVMDQQLAFFKNASL</sequence>
<dbReference type="PANTHER" id="PTHR10366">
    <property type="entry name" value="NAD DEPENDENT EPIMERASE/DEHYDRATASE"/>
    <property type="match status" value="1"/>
</dbReference>
<dbReference type="AlphaFoldDB" id="A0A4Y8CJ85"/>